<dbReference type="InterPro" id="IPR036028">
    <property type="entry name" value="SH3-like_dom_sf"/>
</dbReference>
<feature type="region of interest" description="Disordered" evidence="3">
    <location>
        <begin position="1"/>
        <end position="30"/>
    </location>
</feature>
<evidence type="ECO:0000313" key="5">
    <source>
        <dbReference type="EMBL" id="KAK6319740.1"/>
    </source>
</evidence>
<feature type="domain" description="SH3" evidence="4">
    <location>
        <begin position="198"/>
        <end position="241"/>
    </location>
</feature>
<keyword evidence="1 2" id="KW-0728">SH3 domain</keyword>
<evidence type="ECO:0000256" key="3">
    <source>
        <dbReference type="SAM" id="MobiDB-lite"/>
    </source>
</evidence>
<dbReference type="EMBL" id="JAGTTL010000008">
    <property type="protein sequence ID" value="KAK6319740.1"/>
    <property type="molecule type" value="Genomic_DNA"/>
</dbReference>
<dbReference type="InterPro" id="IPR043593">
    <property type="entry name" value="ASAP"/>
</dbReference>
<dbReference type="PANTHER" id="PTHR45854:SF5">
    <property type="entry name" value="ARF-GAP WITH SH3 DOMAIN, ANK REPEAT AND PH DOMAIN-CONTAINING PROTEIN 1-LIKE"/>
    <property type="match status" value="1"/>
</dbReference>
<keyword evidence="6" id="KW-1185">Reference proteome</keyword>
<evidence type="ECO:0000313" key="6">
    <source>
        <dbReference type="Proteomes" id="UP001356427"/>
    </source>
</evidence>
<dbReference type="Gene3D" id="2.30.30.40">
    <property type="entry name" value="SH3 Domains"/>
    <property type="match status" value="1"/>
</dbReference>
<reference evidence="5 6" key="1">
    <citation type="submission" date="2021-04" db="EMBL/GenBank/DDBJ databases">
        <authorList>
            <person name="De Guttry C."/>
            <person name="Zahm M."/>
            <person name="Klopp C."/>
            <person name="Cabau C."/>
            <person name="Louis A."/>
            <person name="Berthelot C."/>
            <person name="Parey E."/>
            <person name="Roest Crollius H."/>
            <person name="Montfort J."/>
            <person name="Robinson-Rechavi M."/>
            <person name="Bucao C."/>
            <person name="Bouchez O."/>
            <person name="Gislard M."/>
            <person name="Lluch J."/>
            <person name="Milhes M."/>
            <person name="Lampietro C."/>
            <person name="Lopez Roques C."/>
            <person name="Donnadieu C."/>
            <person name="Braasch I."/>
            <person name="Desvignes T."/>
            <person name="Postlethwait J."/>
            <person name="Bobe J."/>
            <person name="Wedekind C."/>
            <person name="Guiguen Y."/>
        </authorList>
    </citation>
    <scope>NUCLEOTIDE SEQUENCE [LARGE SCALE GENOMIC DNA]</scope>
    <source>
        <strain evidence="5">Cs_M1</strain>
        <tissue evidence="5">Blood</tissue>
    </source>
</reference>
<gene>
    <name evidence="5" type="ORF">J4Q44_G00109510</name>
</gene>
<organism evidence="5 6">
    <name type="scientific">Coregonus suidteri</name>
    <dbReference type="NCBI Taxonomy" id="861788"/>
    <lineage>
        <taxon>Eukaryota</taxon>
        <taxon>Metazoa</taxon>
        <taxon>Chordata</taxon>
        <taxon>Craniata</taxon>
        <taxon>Vertebrata</taxon>
        <taxon>Euteleostomi</taxon>
        <taxon>Actinopterygii</taxon>
        <taxon>Neopterygii</taxon>
        <taxon>Teleostei</taxon>
        <taxon>Protacanthopterygii</taxon>
        <taxon>Salmoniformes</taxon>
        <taxon>Salmonidae</taxon>
        <taxon>Coregoninae</taxon>
        <taxon>Coregonus</taxon>
    </lineage>
</organism>
<sequence>MATCLEEQTECAPDQQPVPSDNDEGGDSKLAGGLVVAENAFESDDDLDNKTGPVKKDQSSRPFSLYQLLPPWTDEEMDSSVLVTGWPWSAITSGRLWGTIKFKSLWWSRVIFQKCVSGSPKYSVTALNSLSELPERGFRADGASNSSHFVYQMHQPSSRHPPLNFPTSPHTFILESNRASSHYGNPPHPLPRRALPKPKVRRVQAIYDCVADHHDELTFNEGEIMVVLEEDDADWWEAWIR</sequence>
<dbReference type="Pfam" id="PF00018">
    <property type="entry name" value="SH3_1"/>
    <property type="match status" value="1"/>
</dbReference>
<comment type="caution">
    <text evidence="5">The sequence shown here is derived from an EMBL/GenBank/DDBJ whole genome shotgun (WGS) entry which is preliminary data.</text>
</comment>
<dbReference type="SUPFAM" id="SSF50044">
    <property type="entry name" value="SH3-domain"/>
    <property type="match status" value="1"/>
</dbReference>
<evidence type="ECO:0000256" key="1">
    <source>
        <dbReference type="ARBA" id="ARBA00022443"/>
    </source>
</evidence>
<evidence type="ECO:0000256" key="2">
    <source>
        <dbReference type="PROSITE-ProRule" id="PRU00192"/>
    </source>
</evidence>
<protein>
    <recommendedName>
        <fullName evidence="4">SH3 domain-containing protein</fullName>
    </recommendedName>
</protein>
<dbReference type="Proteomes" id="UP001356427">
    <property type="component" value="Unassembled WGS sequence"/>
</dbReference>
<name>A0AAN8LW40_9TELE</name>
<proteinExistence type="predicted"/>
<dbReference type="AlphaFoldDB" id="A0AAN8LW40"/>
<evidence type="ECO:0000259" key="4">
    <source>
        <dbReference type="PROSITE" id="PS50002"/>
    </source>
</evidence>
<dbReference type="GO" id="GO:0005096">
    <property type="term" value="F:GTPase activator activity"/>
    <property type="evidence" value="ECO:0007669"/>
    <property type="project" value="InterPro"/>
</dbReference>
<dbReference type="PANTHER" id="PTHR45854">
    <property type="entry name" value="ASAP FAMILY MEMBER"/>
    <property type="match status" value="1"/>
</dbReference>
<dbReference type="InterPro" id="IPR001452">
    <property type="entry name" value="SH3_domain"/>
</dbReference>
<dbReference type="PROSITE" id="PS50002">
    <property type="entry name" value="SH3"/>
    <property type="match status" value="1"/>
</dbReference>
<accession>A0AAN8LW40</accession>